<comment type="caution">
    <text evidence="2">The sequence shown here is derived from an EMBL/GenBank/DDBJ whole genome shotgun (WGS) entry which is preliminary data.</text>
</comment>
<sequence length="65" mass="6766">MMEKIKALIFGEEGQGMTEYGLVLGLIAVGVVAVLIIMRDQIIALFNRAVDAIRGAGTTGGTNGT</sequence>
<keyword evidence="3" id="KW-1185">Reference proteome</keyword>
<dbReference type="Proteomes" id="UP000681414">
    <property type="component" value="Unassembled WGS sequence"/>
</dbReference>
<proteinExistence type="predicted"/>
<organism evidence="2 3">
    <name type="scientific">Lederbergia citri</name>
    <dbReference type="NCBI Taxonomy" id="2833580"/>
    <lineage>
        <taxon>Bacteria</taxon>
        <taxon>Bacillati</taxon>
        <taxon>Bacillota</taxon>
        <taxon>Bacilli</taxon>
        <taxon>Bacillales</taxon>
        <taxon>Bacillaceae</taxon>
        <taxon>Lederbergia</taxon>
    </lineage>
</organism>
<gene>
    <name evidence="2" type="ORF">KHA97_22975</name>
</gene>
<keyword evidence="1" id="KW-0812">Transmembrane</keyword>
<dbReference type="AlphaFoldDB" id="A0A942THT6"/>
<keyword evidence="1" id="KW-0472">Membrane</keyword>
<evidence type="ECO:0000313" key="3">
    <source>
        <dbReference type="Proteomes" id="UP000681414"/>
    </source>
</evidence>
<evidence type="ECO:0000313" key="2">
    <source>
        <dbReference type="EMBL" id="MBS4197905.1"/>
    </source>
</evidence>
<dbReference type="RefSeq" id="WP_213127136.1">
    <property type="nucleotide sequence ID" value="NZ_JAGYPG010000006.1"/>
</dbReference>
<feature type="transmembrane region" description="Helical" evidence="1">
    <location>
        <begin position="20"/>
        <end position="38"/>
    </location>
</feature>
<accession>A0A942THT6</accession>
<reference evidence="2 3" key="1">
    <citation type="submission" date="2021-05" db="EMBL/GenBank/DDBJ databases">
        <title>Novel Bacillus species.</title>
        <authorList>
            <person name="Liu G."/>
        </authorList>
    </citation>
    <scope>NUCLEOTIDE SEQUENCE [LARGE SCALE GENOMIC DNA]</scope>
    <source>
        <strain evidence="3">FJAT-49780</strain>
    </source>
</reference>
<evidence type="ECO:0000256" key="1">
    <source>
        <dbReference type="SAM" id="Phobius"/>
    </source>
</evidence>
<protein>
    <submittedName>
        <fullName evidence="2">Flp family type IVb pilin</fullName>
    </submittedName>
</protein>
<dbReference type="EMBL" id="JAGYPG010000006">
    <property type="protein sequence ID" value="MBS4197905.1"/>
    <property type="molecule type" value="Genomic_DNA"/>
</dbReference>
<name>A0A942THT6_9BACI</name>
<keyword evidence="1" id="KW-1133">Transmembrane helix</keyword>